<comment type="caution">
    <text evidence="2">The sequence shown here is derived from an EMBL/GenBank/DDBJ whole genome shotgun (WGS) entry which is preliminary data.</text>
</comment>
<accession>A0A9J5Z0E0</accession>
<reference evidence="2 3" key="1">
    <citation type="submission" date="2020-09" db="EMBL/GenBank/DDBJ databases">
        <title>De no assembly of potato wild relative species, Solanum commersonii.</title>
        <authorList>
            <person name="Cho K."/>
        </authorList>
    </citation>
    <scope>NUCLEOTIDE SEQUENCE [LARGE SCALE GENOMIC DNA]</scope>
    <source>
        <strain evidence="2">LZ3.2</strain>
        <tissue evidence="2">Leaf</tissue>
    </source>
</reference>
<evidence type="ECO:0000313" key="3">
    <source>
        <dbReference type="Proteomes" id="UP000824120"/>
    </source>
</evidence>
<gene>
    <name evidence="2" type="ORF">H5410_026066</name>
</gene>
<feature type="chain" id="PRO_5039947143" description="Secreted protein" evidence="1">
    <location>
        <begin position="25"/>
        <end position="86"/>
    </location>
</feature>
<evidence type="ECO:0000313" key="2">
    <source>
        <dbReference type="EMBL" id="KAG5604574.1"/>
    </source>
</evidence>
<proteinExistence type="predicted"/>
<organism evidence="2 3">
    <name type="scientific">Solanum commersonii</name>
    <name type="common">Commerson's wild potato</name>
    <name type="synonym">Commerson's nightshade</name>
    <dbReference type="NCBI Taxonomy" id="4109"/>
    <lineage>
        <taxon>Eukaryota</taxon>
        <taxon>Viridiplantae</taxon>
        <taxon>Streptophyta</taxon>
        <taxon>Embryophyta</taxon>
        <taxon>Tracheophyta</taxon>
        <taxon>Spermatophyta</taxon>
        <taxon>Magnoliopsida</taxon>
        <taxon>eudicotyledons</taxon>
        <taxon>Gunneridae</taxon>
        <taxon>Pentapetalae</taxon>
        <taxon>asterids</taxon>
        <taxon>lamiids</taxon>
        <taxon>Solanales</taxon>
        <taxon>Solanaceae</taxon>
        <taxon>Solanoideae</taxon>
        <taxon>Solaneae</taxon>
        <taxon>Solanum</taxon>
    </lineage>
</organism>
<sequence>MAARLCRTLFIITTLEIPWLAAKALHFFSLPLQMNTEINKSAVFECSNFPKKQKKHMQFSFQTYKCTICFNYNIRYSYLLIYLQTK</sequence>
<protein>
    <recommendedName>
        <fullName evidence="4">Secreted protein</fullName>
    </recommendedName>
</protein>
<dbReference type="AlphaFoldDB" id="A0A9J5Z0E0"/>
<dbReference type="Proteomes" id="UP000824120">
    <property type="component" value="Chromosome 5"/>
</dbReference>
<keyword evidence="3" id="KW-1185">Reference proteome</keyword>
<keyword evidence="1" id="KW-0732">Signal</keyword>
<evidence type="ECO:0008006" key="4">
    <source>
        <dbReference type="Google" id="ProtNLM"/>
    </source>
</evidence>
<evidence type="ECO:0000256" key="1">
    <source>
        <dbReference type="SAM" id="SignalP"/>
    </source>
</evidence>
<dbReference type="EMBL" id="JACXVP010000005">
    <property type="protein sequence ID" value="KAG5604574.1"/>
    <property type="molecule type" value="Genomic_DNA"/>
</dbReference>
<name>A0A9J5Z0E0_SOLCO</name>
<feature type="signal peptide" evidence="1">
    <location>
        <begin position="1"/>
        <end position="24"/>
    </location>
</feature>